<reference evidence="3" key="1">
    <citation type="journal article" date="2019" name="Int. J. Syst. Evol. Microbiol.">
        <title>The Global Catalogue of Microorganisms (GCM) 10K type strain sequencing project: providing services to taxonomists for standard genome sequencing and annotation.</title>
        <authorList>
            <consortium name="The Broad Institute Genomics Platform"/>
            <consortium name="The Broad Institute Genome Sequencing Center for Infectious Disease"/>
            <person name="Wu L."/>
            <person name="Ma J."/>
        </authorList>
    </citation>
    <scope>NUCLEOTIDE SEQUENCE [LARGE SCALE GENOMIC DNA]</scope>
    <source>
        <strain evidence="3">JCM 17917</strain>
    </source>
</reference>
<name>A0ABP8F4Z9_9BACT</name>
<keyword evidence="2" id="KW-0547">Nucleotide-binding</keyword>
<sequence>MKTDNKVAHPFSGLKFWEYFLDISKGHEEVVVLVNKHIDITLPLLDNYIKAFPKYTLHNSRHQKNIIRIYGELLNDDITKVSLLESVILILSAVYHDVGMVFSEDEIKKVVEDERFVAFLDDNIKAKLIFEVNNKQATSELVEWFCRWSHANRVWDFLHLNDVDYPLFFEGIPFKNELGAVCESHNFSVDFIKNSLELNENFHGNCDLKFCSIILRLADILDFDNTRSPQSVFDYLELNNPKNSAEKVSSEEWGKHLQSRGFDFKTDKDVKYLYYKAAPTHPKIEVGIRNFLKLIYQELQSCSDLLRFCSPKWQDFKLPLEIDETGIRSVNYKSGNYHFSLSEDKILNLLTGEGLYDDEFVFIRELLQNAIDASRYRLYLERIKNTEFVVEPIEVSFFSDIEGYNWVRIDDFGCGMDEKIILNHLLKKGDSYYNSDRFKLERILLQNKTGEEFVPISRFGIGLLSCFIVGDKIELNTRFHGEDGKPMPQSFRVSVENQNGIFVLQSNRERHVANAMPSSGGPEFGYRRRPGTSIAVRLMTRREYFGFNFKAKLEDFVLCSPVPILYNGEVIGGDFNDILLKPWAEESSLPVTSEVIEDIQSLFDLQIPSGISLDIIPIDITNESLESNLKGQVVFFGINSPELSQNSFDWSNKSVSIRVDNKDVIAEFVKKIKIENTNKEEKVIYKFENALSSITIPNISVCATEAFKHYNSLLLSHNGVVMRDSSNKFLFNKNLLGFNGRSNDFSSSGYGFLGVLYFEDDFLPQLSVARNEIKELSFKIVANSIFSLRKLNRLARYSNNEFNFFDRIENTNYFSIKEINSSKFYEKNKAFWDNQRVFVNASNNEELSIVELVSQEAGKVELLPLTYSNSYSYRTFFNSIFSYALLINFNISLRLRSPSEYDQFNTLLINGVKTSFNVNLDEIDPLRIIPFENESVVVAETFINESHRLVQWYIKSFPVLFDNFNHYCFQLLNLLLRRYYFPLHDRIDGVNQVLSRLRTLLPAEHKPDISLNLSKDDFLKTEGIS</sequence>
<dbReference type="EMBL" id="BAABGX010000001">
    <property type="protein sequence ID" value="GAA4295275.1"/>
    <property type="molecule type" value="Genomic_DNA"/>
</dbReference>
<keyword evidence="3" id="KW-1185">Reference proteome</keyword>
<feature type="domain" description="HD-CE" evidence="1">
    <location>
        <begin position="52"/>
        <end position="300"/>
    </location>
</feature>
<evidence type="ECO:0000313" key="3">
    <source>
        <dbReference type="Proteomes" id="UP001501844"/>
    </source>
</evidence>
<dbReference type="InterPro" id="IPR036890">
    <property type="entry name" value="HATPase_C_sf"/>
</dbReference>
<dbReference type="InterPro" id="IPR020575">
    <property type="entry name" value="Hsp90_N"/>
</dbReference>
<organism evidence="2 3">
    <name type="scientific">Nibribacter koreensis</name>
    <dbReference type="NCBI Taxonomy" id="1084519"/>
    <lineage>
        <taxon>Bacteria</taxon>
        <taxon>Pseudomonadati</taxon>
        <taxon>Bacteroidota</taxon>
        <taxon>Cytophagia</taxon>
        <taxon>Cytophagales</taxon>
        <taxon>Hymenobacteraceae</taxon>
        <taxon>Nibribacter</taxon>
    </lineage>
</organism>
<accession>A0ABP8F4Z9</accession>
<dbReference type="Proteomes" id="UP001501844">
    <property type="component" value="Unassembled WGS sequence"/>
</dbReference>
<dbReference type="InterPro" id="IPR056471">
    <property type="entry name" value="HD-CE"/>
</dbReference>
<keyword evidence="2" id="KW-0067">ATP-binding</keyword>
<dbReference type="RefSeq" id="WP_345161217.1">
    <property type="nucleotide sequence ID" value="NZ_BAABGX010000001.1"/>
</dbReference>
<dbReference type="Pfam" id="PF24391">
    <property type="entry name" value="HD-CE"/>
    <property type="match status" value="1"/>
</dbReference>
<dbReference type="Gene3D" id="3.30.565.10">
    <property type="entry name" value="Histidine kinase-like ATPase, C-terminal domain"/>
    <property type="match status" value="1"/>
</dbReference>
<evidence type="ECO:0000313" key="2">
    <source>
        <dbReference type="EMBL" id="GAA4295275.1"/>
    </source>
</evidence>
<gene>
    <name evidence="2" type="ORF">GCM10023183_00960</name>
</gene>
<protein>
    <submittedName>
        <fullName evidence="2">ATP-binding protein</fullName>
    </submittedName>
</protein>
<dbReference type="GO" id="GO:0005524">
    <property type="term" value="F:ATP binding"/>
    <property type="evidence" value="ECO:0007669"/>
    <property type="project" value="UniProtKB-KW"/>
</dbReference>
<evidence type="ECO:0000259" key="1">
    <source>
        <dbReference type="Pfam" id="PF24391"/>
    </source>
</evidence>
<comment type="caution">
    <text evidence="2">The sequence shown here is derived from an EMBL/GenBank/DDBJ whole genome shotgun (WGS) entry which is preliminary data.</text>
</comment>
<dbReference type="SUPFAM" id="SSF55874">
    <property type="entry name" value="ATPase domain of HSP90 chaperone/DNA topoisomerase II/histidine kinase"/>
    <property type="match status" value="1"/>
</dbReference>
<dbReference type="PRINTS" id="PR00775">
    <property type="entry name" value="HEATSHOCK90"/>
</dbReference>
<proteinExistence type="predicted"/>